<name>A0A0F7SMH6_PHARH</name>
<protein>
    <submittedName>
        <fullName evidence="2">Uncharacterized protein</fullName>
    </submittedName>
</protein>
<dbReference type="EMBL" id="LN483124">
    <property type="protein sequence ID" value="CED82631.1"/>
    <property type="molecule type" value="Genomic_DNA"/>
</dbReference>
<feature type="compositionally biased region" description="Polar residues" evidence="1">
    <location>
        <begin position="48"/>
        <end position="59"/>
    </location>
</feature>
<evidence type="ECO:0000313" key="2">
    <source>
        <dbReference type="EMBL" id="CED82631.1"/>
    </source>
</evidence>
<organism evidence="2">
    <name type="scientific">Phaffia rhodozyma</name>
    <name type="common">Yeast</name>
    <name type="synonym">Xanthophyllomyces dendrorhous</name>
    <dbReference type="NCBI Taxonomy" id="264483"/>
    <lineage>
        <taxon>Eukaryota</taxon>
        <taxon>Fungi</taxon>
        <taxon>Dikarya</taxon>
        <taxon>Basidiomycota</taxon>
        <taxon>Agaricomycotina</taxon>
        <taxon>Tremellomycetes</taxon>
        <taxon>Cystofilobasidiales</taxon>
        <taxon>Mrakiaceae</taxon>
        <taxon>Phaffia</taxon>
    </lineage>
</organism>
<accession>A0A0F7SMH6</accession>
<evidence type="ECO:0000256" key="1">
    <source>
        <dbReference type="SAM" id="MobiDB-lite"/>
    </source>
</evidence>
<reference evidence="2" key="1">
    <citation type="submission" date="2014-08" db="EMBL/GenBank/DDBJ databases">
        <authorList>
            <person name="Sharma Rahul"/>
            <person name="Thines Marco"/>
        </authorList>
    </citation>
    <scope>NUCLEOTIDE SEQUENCE</scope>
</reference>
<dbReference type="AlphaFoldDB" id="A0A0F7SMH6"/>
<proteinExistence type="predicted"/>
<feature type="region of interest" description="Disordered" evidence="1">
    <location>
        <begin position="31"/>
        <end position="88"/>
    </location>
</feature>
<sequence>MGIVNKIKEKIVEHDQQANNVEMKQEYLASEDPELRDDVPSNVRASHDASSASQAYKNQAESDRLTAARSAAVETSVTPEVTSGAGLP</sequence>